<proteinExistence type="predicted"/>
<feature type="compositionally biased region" description="Basic and acidic residues" evidence="1">
    <location>
        <begin position="149"/>
        <end position="161"/>
    </location>
</feature>
<comment type="caution">
    <text evidence="2">The sequence shown here is derived from an EMBL/GenBank/DDBJ whole genome shotgun (WGS) entry which is preliminary data.</text>
</comment>
<feature type="region of interest" description="Disordered" evidence="1">
    <location>
        <begin position="1"/>
        <end position="167"/>
    </location>
</feature>
<protein>
    <submittedName>
        <fullName evidence="2">Uncharacterized protein</fullName>
    </submittedName>
</protein>
<gene>
    <name evidence="2" type="ORF">GWK47_046963</name>
</gene>
<evidence type="ECO:0000256" key="1">
    <source>
        <dbReference type="SAM" id="MobiDB-lite"/>
    </source>
</evidence>
<dbReference type="EMBL" id="JACEEZ010011614">
    <property type="protein sequence ID" value="KAG0721180.1"/>
    <property type="molecule type" value="Genomic_DNA"/>
</dbReference>
<feature type="compositionally biased region" description="Basic and acidic residues" evidence="1">
    <location>
        <begin position="69"/>
        <end position="85"/>
    </location>
</feature>
<keyword evidence="3" id="KW-1185">Reference proteome</keyword>
<dbReference type="AlphaFoldDB" id="A0A8J4Y530"/>
<sequence>MKRGKGSPFFPPALPNPPGRHVRHVGGELGDRRPRRRSPKGAVGQSRAKKRPFRPPWRPNLLRPGGQNPEKRPWKGGSKRERPLEEGLWTVAGPEQRPGPRAPEPGRPHPDGTTRILGAIQKGGGLLDCPSRREEPQKTTLPDPPGKPPGRDGRGPEKDTRVTGGGN</sequence>
<feature type="compositionally biased region" description="Pro residues" evidence="1">
    <location>
        <begin position="9"/>
        <end position="18"/>
    </location>
</feature>
<reference evidence="2" key="1">
    <citation type="submission" date="2020-07" db="EMBL/GenBank/DDBJ databases">
        <title>The High-quality genome of the commercially important snow crab, Chionoecetes opilio.</title>
        <authorList>
            <person name="Jeong J.-H."/>
            <person name="Ryu S."/>
        </authorList>
    </citation>
    <scope>NUCLEOTIDE SEQUENCE</scope>
    <source>
        <strain evidence="2">MADBK_172401_WGS</strain>
        <tissue evidence="2">Digestive gland</tissue>
    </source>
</reference>
<evidence type="ECO:0000313" key="2">
    <source>
        <dbReference type="EMBL" id="KAG0721180.1"/>
    </source>
</evidence>
<name>A0A8J4Y530_CHIOP</name>
<accession>A0A8J4Y530</accession>
<evidence type="ECO:0000313" key="3">
    <source>
        <dbReference type="Proteomes" id="UP000770661"/>
    </source>
</evidence>
<organism evidence="2 3">
    <name type="scientific">Chionoecetes opilio</name>
    <name type="common">Atlantic snow crab</name>
    <name type="synonym">Cancer opilio</name>
    <dbReference type="NCBI Taxonomy" id="41210"/>
    <lineage>
        <taxon>Eukaryota</taxon>
        <taxon>Metazoa</taxon>
        <taxon>Ecdysozoa</taxon>
        <taxon>Arthropoda</taxon>
        <taxon>Crustacea</taxon>
        <taxon>Multicrustacea</taxon>
        <taxon>Malacostraca</taxon>
        <taxon>Eumalacostraca</taxon>
        <taxon>Eucarida</taxon>
        <taxon>Decapoda</taxon>
        <taxon>Pleocyemata</taxon>
        <taxon>Brachyura</taxon>
        <taxon>Eubrachyura</taxon>
        <taxon>Majoidea</taxon>
        <taxon>Majidae</taxon>
        <taxon>Chionoecetes</taxon>
    </lineage>
</organism>
<dbReference type="Proteomes" id="UP000770661">
    <property type="component" value="Unassembled WGS sequence"/>
</dbReference>